<evidence type="ECO:0008006" key="4">
    <source>
        <dbReference type="Google" id="ProtNLM"/>
    </source>
</evidence>
<organism evidence="2 3">
    <name type="scientific">Vineibacter terrae</name>
    <dbReference type="NCBI Taxonomy" id="2586908"/>
    <lineage>
        <taxon>Bacteria</taxon>
        <taxon>Pseudomonadati</taxon>
        <taxon>Pseudomonadota</taxon>
        <taxon>Alphaproteobacteria</taxon>
        <taxon>Hyphomicrobiales</taxon>
        <taxon>Vineibacter</taxon>
    </lineage>
</organism>
<feature type="signal peptide" evidence="1">
    <location>
        <begin position="1"/>
        <end position="27"/>
    </location>
</feature>
<proteinExistence type="predicted"/>
<sequence>MFLPVTRAGRAALCAAIALGFVFDASAQEAAPKVIGTEPAAGAAIAAGTIVLRVTFDQPMAPGAHSYVTSENGAFPECAFPPRLLPDGRAFEVSCRTAPGTRYALWFNRPPYLNFRSASQVRAAPFELRFSTAASR</sequence>
<dbReference type="AlphaFoldDB" id="A0A5C8PP27"/>
<keyword evidence="3" id="KW-1185">Reference proteome</keyword>
<reference evidence="2 3" key="1">
    <citation type="submission" date="2019-06" db="EMBL/GenBank/DDBJ databases">
        <title>New taxonomy in bacterial strain CC-CFT640, isolated from vineyard.</title>
        <authorList>
            <person name="Lin S.-Y."/>
            <person name="Tsai C.-F."/>
            <person name="Young C.-C."/>
        </authorList>
    </citation>
    <scope>NUCLEOTIDE SEQUENCE [LARGE SCALE GENOMIC DNA]</scope>
    <source>
        <strain evidence="2 3">CC-CFT640</strain>
    </source>
</reference>
<evidence type="ECO:0000313" key="3">
    <source>
        <dbReference type="Proteomes" id="UP000321638"/>
    </source>
</evidence>
<dbReference type="EMBL" id="VDUZ01000010">
    <property type="protein sequence ID" value="TXL76707.1"/>
    <property type="molecule type" value="Genomic_DNA"/>
</dbReference>
<keyword evidence="1" id="KW-0732">Signal</keyword>
<evidence type="ECO:0000313" key="2">
    <source>
        <dbReference type="EMBL" id="TXL76707.1"/>
    </source>
</evidence>
<feature type="chain" id="PRO_5022665944" description="SbsA Ig-like domain-containing protein" evidence="1">
    <location>
        <begin position="28"/>
        <end position="136"/>
    </location>
</feature>
<dbReference type="RefSeq" id="WP_178133455.1">
    <property type="nucleotide sequence ID" value="NZ_VDUZ01000010.1"/>
</dbReference>
<gene>
    <name evidence="2" type="ORF">FHP25_10935</name>
</gene>
<protein>
    <recommendedName>
        <fullName evidence="4">SbsA Ig-like domain-containing protein</fullName>
    </recommendedName>
</protein>
<evidence type="ECO:0000256" key="1">
    <source>
        <dbReference type="SAM" id="SignalP"/>
    </source>
</evidence>
<name>A0A5C8PP27_9HYPH</name>
<accession>A0A5C8PP27</accession>
<comment type="caution">
    <text evidence="2">The sequence shown here is derived from an EMBL/GenBank/DDBJ whole genome shotgun (WGS) entry which is preliminary data.</text>
</comment>
<dbReference type="Proteomes" id="UP000321638">
    <property type="component" value="Unassembled WGS sequence"/>
</dbReference>